<dbReference type="OrthoDB" id="676979at2759"/>
<comment type="subcellular location">
    <subcellularLocation>
        <location evidence="1">Cell membrane</location>
    </subcellularLocation>
</comment>
<keyword evidence="3" id="KW-0433">Leucine-rich repeat</keyword>
<dbReference type="EMBL" id="LEKV01004375">
    <property type="protein sequence ID" value="KVH95836.1"/>
    <property type="molecule type" value="Genomic_DNA"/>
</dbReference>
<dbReference type="Pfam" id="PF00560">
    <property type="entry name" value="LRR_1"/>
    <property type="match status" value="2"/>
</dbReference>
<comment type="caution">
    <text evidence="9">The sequence shown here is derived from an EMBL/GenBank/DDBJ whole genome shotgun (WGS) entry which is preliminary data.</text>
</comment>
<dbReference type="FunFam" id="3.80.10.10:FF:000299">
    <property type="entry name" value="Piriformospora indica-insensitive protein 2"/>
    <property type="match status" value="1"/>
</dbReference>
<keyword evidence="2" id="KW-1003">Cell membrane</keyword>
<dbReference type="PANTHER" id="PTHR48064">
    <property type="entry name" value="OS01G0750400 PROTEIN"/>
    <property type="match status" value="1"/>
</dbReference>
<dbReference type="GO" id="GO:0006952">
    <property type="term" value="P:defense response"/>
    <property type="evidence" value="ECO:0007669"/>
    <property type="project" value="UniProtKB-ARBA"/>
</dbReference>
<evidence type="ECO:0000256" key="5">
    <source>
        <dbReference type="ARBA" id="ARBA00022737"/>
    </source>
</evidence>
<dbReference type="GO" id="GO:0005886">
    <property type="term" value="C:plasma membrane"/>
    <property type="evidence" value="ECO:0007669"/>
    <property type="project" value="UniProtKB-SubCell"/>
</dbReference>
<keyword evidence="5" id="KW-0677">Repeat</keyword>
<dbReference type="Gene3D" id="3.80.10.10">
    <property type="entry name" value="Ribonuclease Inhibitor"/>
    <property type="match status" value="2"/>
</dbReference>
<evidence type="ECO:0000256" key="7">
    <source>
        <dbReference type="ARBA" id="ARBA00023180"/>
    </source>
</evidence>
<keyword evidence="10" id="KW-1185">Reference proteome</keyword>
<dbReference type="InterPro" id="IPR032675">
    <property type="entry name" value="LRR_dom_sf"/>
</dbReference>
<dbReference type="SMART" id="SM00369">
    <property type="entry name" value="LRR_TYP"/>
    <property type="match status" value="5"/>
</dbReference>
<sequence length="463" mass="51237">MLILLLFPFLFLLLTATPHHVSTTTTAVTINHLQQDTMDPSELQTLYKIMETLSSDHKWRLSFPNPCKPTTSWTGIECKLGVTDSHLHVTRLDFGTLPNPTCKTTATFPPQIFLLPYLQSIFFFNCFTKTKTTLSVPKDRLRPPSPLQQLSLRSNPGLVGSISSQLFSHLPSLQILTLSQSKLSGVIPPEISELKSLVHLDLSYNQLTGFIPIQLCNLRKLVGLDLSYNSLTGSVPNTIGQLGMLQKLDLSSNFLTGSVPTGIQKMSSLAFIALNNNRFNGKLPVGLANLKGLEYLIMDNNPMSIQLPLELGQLPKLQELRLANSGLSGEIPATFSQLSNLTTLSLQNNRLTGSIPVGLGNLSHIYHLNLSNNWLTGEIPFDSGFLKRLGKNLDVSGNRQLCLNPLQAYDSVTLEVDVCNRSNTRVGNINSRVKPLKTSEGRVVEISQSTLFFVFFGFHLYLY</sequence>
<feature type="chain" id="PRO_5007119047" evidence="8">
    <location>
        <begin position="17"/>
        <end position="463"/>
    </location>
</feature>
<name>A0A103XS27_CYNCS</name>
<evidence type="ECO:0000256" key="3">
    <source>
        <dbReference type="ARBA" id="ARBA00022614"/>
    </source>
</evidence>
<evidence type="ECO:0000256" key="2">
    <source>
        <dbReference type="ARBA" id="ARBA00022475"/>
    </source>
</evidence>
<dbReference type="OMA" id="PSCKDTA"/>
<dbReference type="PANTHER" id="PTHR48064:SF1">
    <property type="entry name" value="RECEPTOR-LIKE PROTEIN 51-RELATED"/>
    <property type="match status" value="1"/>
</dbReference>
<dbReference type="Pfam" id="PF13855">
    <property type="entry name" value="LRR_8"/>
    <property type="match status" value="2"/>
</dbReference>
<dbReference type="InterPro" id="IPR053038">
    <property type="entry name" value="RLP_Defense"/>
</dbReference>
<evidence type="ECO:0000256" key="1">
    <source>
        <dbReference type="ARBA" id="ARBA00004236"/>
    </source>
</evidence>
<dbReference type="GO" id="GO:0051707">
    <property type="term" value="P:response to other organism"/>
    <property type="evidence" value="ECO:0007669"/>
    <property type="project" value="UniProtKB-ARBA"/>
</dbReference>
<dbReference type="InterPro" id="IPR003591">
    <property type="entry name" value="Leu-rich_rpt_typical-subtyp"/>
</dbReference>
<dbReference type="AlphaFoldDB" id="A0A103XS27"/>
<feature type="signal peptide" evidence="8">
    <location>
        <begin position="1"/>
        <end position="16"/>
    </location>
</feature>
<dbReference type="FunFam" id="3.80.10.10:FF:000269">
    <property type="entry name" value="Piriformospora indica-insensitive protein 2"/>
    <property type="match status" value="1"/>
</dbReference>
<accession>A0A103XS27</accession>
<dbReference type="SUPFAM" id="SSF52058">
    <property type="entry name" value="L domain-like"/>
    <property type="match status" value="1"/>
</dbReference>
<dbReference type="Gramene" id="KVH95836">
    <property type="protein sequence ID" value="KVH95836"/>
    <property type="gene ID" value="Ccrd_002081"/>
</dbReference>
<keyword evidence="4 8" id="KW-0732">Signal</keyword>
<organism evidence="9 10">
    <name type="scientific">Cynara cardunculus var. scolymus</name>
    <name type="common">Globe artichoke</name>
    <name type="synonym">Cynara scolymus</name>
    <dbReference type="NCBI Taxonomy" id="59895"/>
    <lineage>
        <taxon>Eukaryota</taxon>
        <taxon>Viridiplantae</taxon>
        <taxon>Streptophyta</taxon>
        <taxon>Embryophyta</taxon>
        <taxon>Tracheophyta</taxon>
        <taxon>Spermatophyta</taxon>
        <taxon>Magnoliopsida</taxon>
        <taxon>eudicotyledons</taxon>
        <taxon>Gunneridae</taxon>
        <taxon>Pentapetalae</taxon>
        <taxon>asterids</taxon>
        <taxon>campanulids</taxon>
        <taxon>Asterales</taxon>
        <taxon>Asteraceae</taxon>
        <taxon>Carduoideae</taxon>
        <taxon>Cardueae</taxon>
        <taxon>Carduinae</taxon>
        <taxon>Cynara</taxon>
    </lineage>
</organism>
<evidence type="ECO:0000313" key="10">
    <source>
        <dbReference type="Proteomes" id="UP000243975"/>
    </source>
</evidence>
<dbReference type="Proteomes" id="UP000243975">
    <property type="component" value="Unassembled WGS sequence"/>
</dbReference>
<keyword evidence="7" id="KW-0325">Glycoprotein</keyword>
<evidence type="ECO:0000256" key="8">
    <source>
        <dbReference type="SAM" id="SignalP"/>
    </source>
</evidence>
<dbReference type="InterPro" id="IPR001611">
    <property type="entry name" value="Leu-rich_rpt"/>
</dbReference>
<dbReference type="STRING" id="59895.A0A103XS27"/>
<protein>
    <submittedName>
        <fullName evidence="9">Leucine-rich repeat-containing protein</fullName>
    </submittedName>
</protein>
<evidence type="ECO:0000256" key="4">
    <source>
        <dbReference type="ARBA" id="ARBA00022729"/>
    </source>
</evidence>
<dbReference type="PROSITE" id="PS51450">
    <property type="entry name" value="LRR"/>
    <property type="match status" value="2"/>
</dbReference>
<gene>
    <name evidence="9" type="ORF">Ccrd_002081</name>
</gene>
<evidence type="ECO:0000313" key="9">
    <source>
        <dbReference type="EMBL" id="KVH95836.1"/>
    </source>
</evidence>
<keyword evidence="6" id="KW-0472">Membrane</keyword>
<dbReference type="PRINTS" id="PR00019">
    <property type="entry name" value="LEURICHRPT"/>
</dbReference>
<proteinExistence type="predicted"/>
<evidence type="ECO:0000256" key="6">
    <source>
        <dbReference type="ARBA" id="ARBA00023136"/>
    </source>
</evidence>
<dbReference type="FunFam" id="3.80.10.10:FF:000041">
    <property type="entry name" value="LRR receptor-like serine/threonine-protein kinase ERECTA"/>
    <property type="match status" value="1"/>
</dbReference>
<reference evidence="9 10" key="1">
    <citation type="journal article" date="2016" name="Sci. Rep.">
        <title>The genome sequence of the outbreeding globe artichoke constructed de novo incorporating a phase-aware low-pass sequencing strategy of F1 progeny.</title>
        <authorList>
            <person name="Scaglione D."/>
            <person name="Reyes-Chin-Wo S."/>
            <person name="Acquadro A."/>
            <person name="Froenicke L."/>
            <person name="Portis E."/>
            <person name="Beitel C."/>
            <person name="Tirone M."/>
            <person name="Mauro R."/>
            <person name="Lo Monaco A."/>
            <person name="Mauromicale G."/>
            <person name="Faccioli P."/>
            <person name="Cattivelli L."/>
            <person name="Rieseberg L."/>
            <person name="Michelmore R."/>
            <person name="Lanteri S."/>
        </authorList>
    </citation>
    <scope>NUCLEOTIDE SEQUENCE [LARGE SCALE GENOMIC DNA]</scope>
    <source>
        <strain evidence="9">2C</strain>
    </source>
</reference>